<dbReference type="Gene3D" id="1.10.4080.10">
    <property type="entry name" value="ADP-ribosylation/Crystallin J1"/>
    <property type="match status" value="1"/>
</dbReference>
<sequence>MQNKSENQLTLYEQEYYTKVYGGWLGKNIGGTLGAPLEGQMSLLDLTFYSSLPDGPLENDDLDLQLVWLHALEQYGARLTAKELGQEWMEHIFFPFDEYGYALTNLRRGLVAPVAGWFNNPFTNCMGSPIRSEIWAMVAPGAPGVAAYYAYQDAIVDHAGGEGVYGEMFFAAIQSAAFVESDRGRLIDIGLSYIPEQCRTAQAVKDLLRWHEEGKDWIEARELILKHHGHDNFTDAPQNIAFTILGWLYGEDFGDAILKAVNCGYDTDCTGATLGAILGIIGGAACLPGKWVEPVGDRIVVSPPIKGFPAPANLDELTLRTMKAAREVLAVWDTGVAIEPGNGAAVGSCSQSYDPRYLWRLSVTENRYLLPQGSISKDGLELAIDYGQEGPSIGKQASRTLGIQLTNHSQEKWTGRLSLTLPAGWSGPEGQLFELLPGAVLGWSPEISSDNRVQPAYKLSLSVERLHNGFIWNREEVSFSLVASTHWTLAGPGGEEEPVICPGNRIAFERLTSLEESGERLAASMDRGDRADRGEQHENGGVYRASARLVVPTERDLRLIVATASPVKVSLNGTVLCDDPNVTQFMPAYHRAPASKAAELRIPAGEHQLVIEVTKLKDLPLEVYVLPVANGTQIVPGSFYYYTDVWFA</sequence>
<protein>
    <submittedName>
        <fullName evidence="2">ADP-ribosylglycohydrolase</fullName>
    </submittedName>
</protein>
<proteinExistence type="predicted"/>
<dbReference type="SUPFAM" id="SSF101478">
    <property type="entry name" value="ADP-ribosylglycohydrolase"/>
    <property type="match status" value="1"/>
</dbReference>
<comment type="caution">
    <text evidence="2">The sequence shown here is derived from an EMBL/GenBank/DDBJ whole genome shotgun (WGS) entry which is preliminary data.</text>
</comment>
<feature type="region of interest" description="Disordered" evidence="1">
    <location>
        <begin position="519"/>
        <end position="538"/>
    </location>
</feature>
<feature type="compositionally biased region" description="Basic and acidic residues" evidence="1">
    <location>
        <begin position="526"/>
        <end position="538"/>
    </location>
</feature>
<name>A0ABS4IMT7_9BACL</name>
<dbReference type="EMBL" id="JAGGLB010000001">
    <property type="protein sequence ID" value="MBP1988849.1"/>
    <property type="molecule type" value="Genomic_DNA"/>
</dbReference>
<accession>A0ABS4IMT7</accession>
<reference evidence="2 3" key="1">
    <citation type="submission" date="2021-03" db="EMBL/GenBank/DDBJ databases">
        <title>Genomic Encyclopedia of Type Strains, Phase IV (KMG-IV): sequencing the most valuable type-strain genomes for metagenomic binning, comparative biology and taxonomic classification.</title>
        <authorList>
            <person name="Goeker M."/>
        </authorList>
    </citation>
    <scope>NUCLEOTIDE SEQUENCE [LARGE SCALE GENOMIC DNA]</scope>
    <source>
        <strain evidence="2 3">DSM 26048</strain>
    </source>
</reference>
<gene>
    <name evidence="2" type="ORF">J2Z66_000444</name>
</gene>
<organism evidence="2 3">
    <name type="scientific">Paenibacillus eucommiae</name>
    <dbReference type="NCBI Taxonomy" id="1355755"/>
    <lineage>
        <taxon>Bacteria</taxon>
        <taxon>Bacillati</taxon>
        <taxon>Bacillota</taxon>
        <taxon>Bacilli</taxon>
        <taxon>Bacillales</taxon>
        <taxon>Paenibacillaceae</taxon>
        <taxon>Paenibacillus</taxon>
    </lineage>
</organism>
<dbReference type="RefSeq" id="WP_209969352.1">
    <property type="nucleotide sequence ID" value="NZ_JAGGLB010000001.1"/>
</dbReference>
<dbReference type="InterPro" id="IPR005502">
    <property type="entry name" value="Ribosyl_crysJ1"/>
</dbReference>
<evidence type="ECO:0000256" key="1">
    <source>
        <dbReference type="SAM" id="MobiDB-lite"/>
    </source>
</evidence>
<evidence type="ECO:0000313" key="3">
    <source>
        <dbReference type="Proteomes" id="UP001519287"/>
    </source>
</evidence>
<keyword evidence="3" id="KW-1185">Reference proteome</keyword>
<dbReference type="InterPro" id="IPR036705">
    <property type="entry name" value="Ribosyl_crysJ1_sf"/>
</dbReference>
<evidence type="ECO:0000313" key="2">
    <source>
        <dbReference type="EMBL" id="MBP1988849.1"/>
    </source>
</evidence>
<dbReference type="Proteomes" id="UP001519287">
    <property type="component" value="Unassembled WGS sequence"/>
</dbReference>
<dbReference type="Pfam" id="PF03747">
    <property type="entry name" value="ADP_ribosyl_GH"/>
    <property type="match status" value="1"/>
</dbReference>